<organism evidence="7 8">
    <name type="scientific">Dendroctonus ponderosae</name>
    <name type="common">Mountain pine beetle</name>
    <dbReference type="NCBI Taxonomy" id="77166"/>
    <lineage>
        <taxon>Eukaryota</taxon>
        <taxon>Metazoa</taxon>
        <taxon>Ecdysozoa</taxon>
        <taxon>Arthropoda</taxon>
        <taxon>Hexapoda</taxon>
        <taxon>Insecta</taxon>
        <taxon>Pterygota</taxon>
        <taxon>Neoptera</taxon>
        <taxon>Endopterygota</taxon>
        <taxon>Coleoptera</taxon>
        <taxon>Polyphaga</taxon>
        <taxon>Cucujiformia</taxon>
        <taxon>Curculionidae</taxon>
        <taxon>Scolytinae</taxon>
        <taxon>Dendroctonus</taxon>
    </lineage>
</organism>
<comment type="similarity">
    <text evidence="2">Belongs to the tetraspanin (TM4SF) family.</text>
</comment>
<feature type="transmembrane region" description="Helical" evidence="6">
    <location>
        <begin position="5"/>
        <end position="24"/>
    </location>
</feature>
<keyword evidence="3 6" id="KW-0812">Transmembrane</keyword>
<accession>A0AAR5PL18</accession>
<evidence type="ECO:0008006" key="9">
    <source>
        <dbReference type="Google" id="ProtNLM"/>
    </source>
</evidence>
<feature type="transmembrane region" description="Helical" evidence="6">
    <location>
        <begin position="44"/>
        <end position="64"/>
    </location>
</feature>
<reference evidence="8" key="1">
    <citation type="journal article" date="2013" name="Genome Biol.">
        <title>Draft genome of the mountain pine beetle, Dendroctonus ponderosae Hopkins, a major forest pest.</title>
        <authorList>
            <person name="Keeling C.I."/>
            <person name="Yuen M.M."/>
            <person name="Liao N.Y."/>
            <person name="Docking T.R."/>
            <person name="Chan S.K."/>
            <person name="Taylor G.A."/>
            <person name="Palmquist D.L."/>
            <person name="Jackman S.D."/>
            <person name="Nguyen A."/>
            <person name="Li M."/>
            <person name="Henderson H."/>
            <person name="Janes J.K."/>
            <person name="Zhao Y."/>
            <person name="Pandoh P."/>
            <person name="Moore R."/>
            <person name="Sperling F.A."/>
            <person name="Huber D.P."/>
            <person name="Birol I."/>
            <person name="Jones S.J."/>
            <person name="Bohlmann J."/>
        </authorList>
    </citation>
    <scope>NUCLEOTIDE SEQUENCE</scope>
</reference>
<dbReference type="GO" id="GO:0005886">
    <property type="term" value="C:plasma membrane"/>
    <property type="evidence" value="ECO:0007669"/>
    <property type="project" value="TreeGrafter"/>
</dbReference>
<proteinExistence type="inferred from homology"/>
<evidence type="ECO:0000256" key="1">
    <source>
        <dbReference type="ARBA" id="ARBA00004141"/>
    </source>
</evidence>
<feature type="transmembrane region" description="Helical" evidence="6">
    <location>
        <begin position="76"/>
        <end position="98"/>
    </location>
</feature>
<keyword evidence="8" id="KW-1185">Reference proteome</keyword>
<dbReference type="InterPro" id="IPR018503">
    <property type="entry name" value="Tetraspanin_CS"/>
</dbReference>
<sequence>IAGTIVLGVGIWLLVDMSSFIGLLKVVPADKLETFISPTFIQQVTYVLIGIGAFMFLVSFMGYCGALKESQCMLTLYGIMLIVIILVEITAGILAAIYKSKVKMSTILLLIPLNWVIYYQ</sequence>
<evidence type="ECO:0000256" key="5">
    <source>
        <dbReference type="ARBA" id="ARBA00023136"/>
    </source>
</evidence>
<protein>
    <recommendedName>
        <fullName evidence="9">CD47-like transmembrane domain-containing protein</fullName>
    </recommendedName>
</protein>
<evidence type="ECO:0000256" key="3">
    <source>
        <dbReference type="ARBA" id="ARBA00022692"/>
    </source>
</evidence>
<evidence type="ECO:0000256" key="6">
    <source>
        <dbReference type="SAM" id="Phobius"/>
    </source>
</evidence>
<dbReference type="PROSITE" id="PS00421">
    <property type="entry name" value="TM4_1"/>
    <property type="match status" value="1"/>
</dbReference>
<dbReference type="AlphaFoldDB" id="A0AAR5PL18"/>
<dbReference type="Proteomes" id="UP000019118">
    <property type="component" value="Unassembled WGS sequence"/>
</dbReference>
<evidence type="ECO:0000313" key="8">
    <source>
        <dbReference type="Proteomes" id="UP000019118"/>
    </source>
</evidence>
<keyword evidence="5 6" id="KW-0472">Membrane</keyword>
<dbReference type="InterPro" id="IPR018499">
    <property type="entry name" value="Tetraspanin/Peripherin"/>
</dbReference>
<reference evidence="7" key="2">
    <citation type="submission" date="2024-08" db="UniProtKB">
        <authorList>
            <consortium name="EnsemblMetazoa"/>
        </authorList>
    </citation>
    <scope>IDENTIFICATION</scope>
</reference>
<comment type="subcellular location">
    <subcellularLocation>
        <location evidence="1">Membrane</location>
        <topology evidence="1">Multi-pass membrane protein</topology>
    </subcellularLocation>
</comment>
<evidence type="ECO:0000313" key="7">
    <source>
        <dbReference type="EnsemblMetazoa" id="XP_019761733.1"/>
    </source>
</evidence>
<dbReference type="Pfam" id="PF00335">
    <property type="entry name" value="Tetraspanin"/>
    <property type="match status" value="1"/>
</dbReference>
<dbReference type="PANTHER" id="PTHR19282">
    <property type="entry name" value="TETRASPANIN"/>
    <property type="match status" value="1"/>
</dbReference>
<dbReference type="EnsemblMetazoa" id="XM_019906174.1">
    <property type="protein sequence ID" value="XP_019761733.1"/>
    <property type="gene ID" value="LOC109538782"/>
</dbReference>
<keyword evidence="4 6" id="KW-1133">Transmembrane helix</keyword>
<dbReference type="PRINTS" id="PR00259">
    <property type="entry name" value="TMFOUR"/>
</dbReference>
<dbReference type="PANTHER" id="PTHR19282:SF552">
    <property type="entry name" value="TETRASPANIN"/>
    <property type="match status" value="1"/>
</dbReference>
<evidence type="ECO:0000256" key="4">
    <source>
        <dbReference type="ARBA" id="ARBA00022989"/>
    </source>
</evidence>
<name>A0AAR5PL18_DENPD</name>
<evidence type="ECO:0000256" key="2">
    <source>
        <dbReference type="ARBA" id="ARBA00006840"/>
    </source>
</evidence>